<name>G9QLP7_9BACI</name>
<dbReference type="InterPro" id="IPR015422">
    <property type="entry name" value="PyrdxlP-dep_Trfase_small"/>
</dbReference>
<comment type="caution">
    <text evidence="7">The sequence shown here is derived from an EMBL/GenBank/DDBJ whole genome shotgun (WGS) entry which is preliminary data.</text>
</comment>
<dbReference type="Pfam" id="PF00155">
    <property type="entry name" value="Aminotran_1_2"/>
    <property type="match status" value="1"/>
</dbReference>
<sequence>MVQFDEIIGRKGTSSVKWDQIKTIFGTEEALPMWVADMDFRAPQEVIEALKKKIEHGVFGYTTMPDSAIEAVCQWMEKRHHFPVQREWLLFSPGVVPSISLAIQALTEEGDEVLVQPPIYPPFFNMVKANNRKVAYCPLVLKGNQYEIDFDAFEQLLKTRNIRLFLLCSPHNPGGRVWTKKELTKIADLCQTYQVWIVSDEIHSDLTALPNKHIPIASIKEEYRDFVITCIAPSKTFNLAGLQASCIIVPNPKIRNQLSRVQKRQGFFQLNMMGMAAMEAAYRYGEKWLDEAISYIRGNVELVKQFIEKEIPSLKVMEPQGGYLIWIDCRETGLTDQEIKERLLFKGKLALESGPKYGPGGEGFVRMNVGCPRSLVEEGLKRMKAAFSKD</sequence>
<dbReference type="GO" id="GO:0047804">
    <property type="term" value="F:cysteine-S-conjugate beta-lyase activity"/>
    <property type="evidence" value="ECO:0007669"/>
    <property type="project" value="UniProtKB-EC"/>
</dbReference>
<dbReference type="GO" id="GO:0030170">
    <property type="term" value="F:pyridoxal phosphate binding"/>
    <property type="evidence" value="ECO:0007669"/>
    <property type="project" value="InterPro"/>
</dbReference>
<dbReference type="EC" id="4.4.1.13" evidence="2"/>
<dbReference type="EMBL" id="ACWF01000104">
    <property type="protein sequence ID" value="EHL77915.1"/>
    <property type="molecule type" value="Genomic_DNA"/>
</dbReference>
<evidence type="ECO:0000256" key="4">
    <source>
        <dbReference type="ARBA" id="ARBA00023239"/>
    </source>
</evidence>
<dbReference type="InterPro" id="IPR051798">
    <property type="entry name" value="Class-II_PLP-Dep_Aminotrans"/>
</dbReference>
<comment type="similarity">
    <text evidence="5">Belongs to the class-II pyridoxal-phosphate-dependent aminotransferase family. MalY/PatB cystathionine beta-lyase subfamily.</text>
</comment>
<dbReference type="CDD" id="cd00609">
    <property type="entry name" value="AAT_like"/>
    <property type="match status" value="1"/>
</dbReference>
<evidence type="ECO:0000256" key="5">
    <source>
        <dbReference type="ARBA" id="ARBA00037974"/>
    </source>
</evidence>
<dbReference type="Gene3D" id="3.40.640.10">
    <property type="entry name" value="Type I PLP-dependent aspartate aminotransferase-like (Major domain)"/>
    <property type="match status" value="1"/>
</dbReference>
<evidence type="ECO:0000313" key="7">
    <source>
        <dbReference type="EMBL" id="EHL77915.1"/>
    </source>
</evidence>
<feature type="domain" description="Aminotransferase class I/classII large" evidence="6">
    <location>
        <begin position="38"/>
        <end position="382"/>
    </location>
</feature>
<dbReference type="AlphaFoldDB" id="G9QLP7"/>
<evidence type="ECO:0000313" key="8">
    <source>
        <dbReference type="Proteomes" id="UP000011747"/>
    </source>
</evidence>
<dbReference type="PATRIC" id="fig|665952.3.peg.1984"/>
<dbReference type="NCBIfam" id="TIGR04350">
    <property type="entry name" value="C_S_lyase_PatB"/>
    <property type="match status" value="1"/>
</dbReference>
<dbReference type="PANTHER" id="PTHR43525">
    <property type="entry name" value="PROTEIN MALY"/>
    <property type="match status" value="1"/>
</dbReference>
<keyword evidence="8" id="KW-1185">Reference proteome</keyword>
<proteinExistence type="inferred from homology"/>
<dbReference type="InterPro" id="IPR015424">
    <property type="entry name" value="PyrdxlP-dep_Trfase"/>
</dbReference>
<organism evidence="7 8">
    <name type="scientific">Bacillus smithii 7_3_47FAA</name>
    <dbReference type="NCBI Taxonomy" id="665952"/>
    <lineage>
        <taxon>Bacteria</taxon>
        <taxon>Bacillati</taxon>
        <taxon>Bacillota</taxon>
        <taxon>Bacilli</taxon>
        <taxon>Bacillales</taxon>
        <taxon>Bacillaceae</taxon>
        <taxon>Bacillus</taxon>
    </lineage>
</organism>
<dbReference type="Proteomes" id="UP000011747">
    <property type="component" value="Unassembled WGS sequence"/>
</dbReference>
<evidence type="ECO:0000256" key="2">
    <source>
        <dbReference type="ARBA" id="ARBA00012224"/>
    </source>
</evidence>
<dbReference type="Gene3D" id="3.90.1150.10">
    <property type="entry name" value="Aspartate Aminotransferase, domain 1"/>
    <property type="match status" value="1"/>
</dbReference>
<dbReference type="SUPFAM" id="SSF53383">
    <property type="entry name" value="PLP-dependent transferases"/>
    <property type="match status" value="1"/>
</dbReference>
<dbReference type="InterPro" id="IPR027619">
    <property type="entry name" value="C-S_lyase_PatB-like"/>
</dbReference>
<gene>
    <name evidence="7" type="ORF">HMPREF1015_03140</name>
</gene>
<keyword evidence="4" id="KW-0456">Lyase</keyword>
<accession>G9QLP7</accession>
<evidence type="ECO:0000256" key="1">
    <source>
        <dbReference type="ARBA" id="ARBA00001933"/>
    </source>
</evidence>
<dbReference type="PANTHER" id="PTHR43525:SF1">
    <property type="entry name" value="PROTEIN MALY"/>
    <property type="match status" value="1"/>
</dbReference>
<dbReference type="RefSeq" id="WP_003354305.1">
    <property type="nucleotide sequence ID" value="NZ_JH414755.1"/>
</dbReference>
<protein>
    <recommendedName>
        <fullName evidence="2">cysteine-S-conjugate beta-lyase</fullName>
        <ecNumber evidence="2">4.4.1.13</ecNumber>
    </recommendedName>
</protein>
<keyword evidence="3" id="KW-0663">Pyridoxal phosphate</keyword>
<evidence type="ECO:0000259" key="6">
    <source>
        <dbReference type="Pfam" id="PF00155"/>
    </source>
</evidence>
<dbReference type="HOGENOM" id="CLU_017584_15_0_9"/>
<dbReference type="InterPro" id="IPR004839">
    <property type="entry name" value="Aminotransferase_I/II_large"/>
</dbReference>
<dbReference type="InterPro" id="IPR015421">
    <property type="entry name" value="PyrdxlP-dep_Trfase_major"/>
</dbReference>
<evidence type="ECO:0000256" key="3">
    <source>
        <dbReference type="ARBA" id="ARBA00022898"/>
    </source>
</evidence>
<comment type="cofactor">
    <cofactor evidence="1">
        <name>pyridoxal 5'-phosphate</name>
        <dbReference type="ChEBI" id="CHEBI:597326"/>
    </cofactor>
</comment>
<reference evidence="7 8" key="1">
    <citation type="submission" date="2011-09" db="EMBL/GenBank/DDBJ databases">
        <title>The Genome Sequence of Bacillus smithii 7_3_47FAA.</title>
        <authorList>
            <consortium name="The Broad Institute Genome Sequencing Platform"/>
            <person name="Earl A."/>
            <person name="Ward D."/>
            <person name="Feldgarden M."/>
            <person name="Gevers D."/>
            <person name="Daigneault M."/>
            <person name="Strauss J."/>
            <person name="Allen-Vercoe E."/>
            <person name="Young S.K."/>
            <person name="Zeng Q."/>
            <person name="Gargeya S."/>
            <person name="Fitzgerald M."/>
            <person name="Haas B."/>
            <person name="Abouelleil A."/>
            <person name="Alvarado L."/>
            <person name="Arachchi H.M."/>
            <person name="Berlin A."/>
            <person name="Brown A."/>
            <person name="Chapman S.B."/>
            <person name="Chen Z."/>
            <person name="Dunbar C."/>
            <person name="Freedman E."/>
            <person name="Gearin G."/>
            <person name="Goldberg J."/>
            <person name="Griggs A."/>
            <person name="Gujja S."/>
            <person name="Heiman D."/>
            <person name="Howarth C."/>
            <person name="Larson L."/>
            <person name="Lui A."/>
            <person name="MacDonald P.J.P."/>
            <person name="Montmayeur A."/>
            <person name="Murphy C."/>
            <person name="Neiman D."/>
            <person name="Pearson M."/>
            <person name="Priest M."/>
            <person name="Roberts A."/>
            <person name="Saif S."/>
            <person name="Shea T."/>
            <person name="Shenoy N."/>
            <person name="Sisk P."/>
            <person name="Stolte C."/>
            <person name="Sykes S."/>
            <person name="Wortman J."/>
            <person name="Nusbaum C."/>
            <person name="Birren B."/>
        </authorList>
    </citation>
    <scope>NUCLEOTIDE SEQUENCE [LARGE SCALE GENOMIC DNA]</scope>
    <source>
        <strain evidence="7 8">7_3_47FAA</strain>
    </source>
</reference>